<feature type="binding site" evidence="11">
    <location>
        <position position="74"/>
    </location>
    <ligand>
        <name>ATP</name>
        <dbReference type="ChEBI" id="CHEBI:30616"/>
    </ligand>
</feature>
<dbReference type="GO" id="GO:0005737">
    <property type="term" value="C:cytoplasm"/>
    <property type="evidence" value="ECO:0007669"/>
    <property type="project" value="UniProtKB-SubCell"/>
</dbReference>
<accession>A0A7C6AHC8</accession>
<name>A0A7C6AHC8_UNCW3</name>
<keyword evidence="5 11" id="KW-0808">Transferase</keyword>
<evidence type="ECO:0000256" key="8">
    <source>
        <dbReference type="ARBA" id="ARBA00022840"/>
    </source>
</evidence>
<gene>
    <name evidence="11 13" type="primary">pyrH</name>
    <name evidence="13" type="ORF">ENV70_06670</name>
</gene>
<organism evidence="13">
    <name type="scientific">candidate division WOR-3 bacterium</name>
    <dbReference type="NCBI Taxonomy" id="2052148"/>
    <lineage>
        <taxon>Bacteria</taxon>
        <taxon>Bacteria division WOR-3</taxon>
    </lineage>
</organism>
<dbReference type="AlphaFoldDB" id="A0A7C6AHC8"/>
<feature type="binding site" evidence="11">
    <location>
        <position position="73"/>
    </location>
    <ligand>
        <name>UMP</name>
        <dbReference type="ChEBI" id="CHEBI:57865"/>
    </ligand>
</feature>
<keyword evidence="8 11" id="KW-0067">ATP-binding</keyword>
<evidence type="ECO:0000259" key="12">
    <source>
        <dbReference type="Pfam" id="PF00696"/>
    </source>
</evidence>
<comment type="subunit">
    <text evidence="11">Homohexamer.</text>
</comment>
<dbReference type="PANTHER" id="PTHR42833">
    <property type="entry name" value="URIDYLATE KINASE"/>
    <property type="match status" value="1"/>
</dbReference>
<evidence type="ECO:0000256" key="5">
    <source>
        <dbReference type="ARBA" id="ARBA00022679"/>
    </source>
</evidence>
<feature type="domain" description="Aspartate/glutamate/uridylate kinase" evidence="12">
    <location>
        <begin position="27"/>
        <end position="233"/>
    </location>
</feature>
<dbReference type="SUPFAM" id="SSF53633">
    <property type="entry name" value="Carbamate kinase-like"/>
    <property type="match status" value="1"/>
</dbReference>
<dbReference type="UniPathway" id="UPA00159">
    <property type="reaction ID" value="UER00275"/>
</dbReference>
<dbReference type="InterPro" id="IPR036393">
    <property type="entry name" value="AceGlu_kinase-like_sf"/>
</dbReference>
<evidence type="ECO:0000256" key="11">
    <source>
        <dbReference type="HAMAP-Rule" id="MF_01220"/>
    </source>
</evidence>
<keyword evidence="6 11" id="KW-0547">Nucleotide-binding</keyword>
<dbReference type="Gene3D" id="3.40.1160.10">
    <property type="entry name" value="Acetylglutamate kinase-like"/>
    <property type="match status" value="1"/>
</dbReference>
<protein>
    <recommendedName>
        <fullName evidence="11">Uridylate kinase</fullName>
        <shortName evidence="11">UK</shortName>
        <ecNumber evidence="11">2.7.4.22</ecNumber>
    </recommendedName>
    <alternativeName>
        <fullName evidence="11">Uridine monophosphate kinase</fullName>
        <shortName evidence="11">UMP kinase</shortName>
        <shortName evidence="11">UMPK</shortName>
    </alternativeName>
</protein>
<keyword evidence="9 11" id="KW-0665">Pyrimidine biosynthesis</keyword>
<comment type="function">
    <text evidence="11">Catalyzes the reversible phosphorylation of UMP to UDP.</text>
</comment>
<dbReference type="HAMAP" id="MF_01220_B">
    <property type="entry name" value="PyrH_B"/>
    <property type="match status" value="1"/>
</dbReference>
<dbReference type="GO" id="GO:0005524">
    <property type="term" value="F:ATP binding"/>
    <property type="evidence" value="ECO:0007669"/>
    <property type="project" value="UniProtKB-KW"/>
</dbReference>
<keyword evidence="7 11" id="KW-0418">Kinase</keyword>
<feature type="binding site" evidence="11">
    <location>
        <position position="188"/>
    </location>
    <ligand>
        <name>ATP</name>
        <dbReference type="ChEBI" id="CHEBI:30616"/>
    </ligand>
</feature>
<feature type="binding site" evidence="11">
    <location>
        <position position="179"/>
    </location>
    <ligand>
        <name>ATP</name>
        <dbReference type="ChEBI" id="CHEBI:30616"/>
    </ligand>
</feature>
<comment type="activity regulation">
    <text evidence="11">Inhibited by UTP.</text>
</comment>
<feature type="binding site" evidence="11">
    <location>
        <begin position="32"/>
        <end position="35"/>
    </location>
    <ligand>
        <name>ATP</name>
        <dbReference type="ChEBI" id="CHEBI:30616"/>
    </ligand>
</feature>
<keyword evidence="4 11" id="KW-0963">Cytoplasm</keyword>
<dbReference type="GO" id="GO:0006225">
    <property type="term" value="P:UDP biosynthetic process"/>
    <property type="evidence" value="ECO:0007669"/>
    <property type="project" value="TreeGrafter"/>
</dbReference>
<evidence type="ECO:0000256" key="6">
    <source>
        <dbReference type="ARBA" id="ARBA00022741"/>
    </source>
</evidence>
<dbReference type="NCBIfam" id="TIGR02075">
    <property type="entry name" value="pyrH_bact"/>
    <property type="match status" value="1"/>
</dbReference>
<comment type="similarity">
    <text evidence="3 11">Belongs to the UMP kinase family.</text>
</comment>
<dbReference type="PIRSF" id="PIRSF005650">
    <property type="entry name" value="Uridylate_kin"/>
    <property type="match status" value="1"/>
</dbReference>
<evidence type="ECO:0000256" key="10">
    <source>
        <dbReference type="ARBA" id="ARBA00047767"/>
    </source>
</evidence>
<sequence length="253" mass="27917">MQSLAKILSSGDLSVFALVSKDKIKYKRILLKISGEILGQNNEVLTPKVLHYITEQILSVHKLGVKIGVVVGGGNIIRGKEVSWLNPVEADLCGMVATVINGMALYSIIKKYTDDVYLRSSFEITGFVESFHKIEDQTIYNQGGVIILVGGTGNPLFTTDTASALRAVELSSELLIKGTKVEGVYSADPKKNKNARLYRKLRFEEAIEKNLNVMDITAFRICKDAKIPICVYNLMKYPLKKIVLGEAVGTLVY</sequence>
<comment type="caution">
    <text evidence="11">Lacks conserved residue(s) required for the propagation of feature annotation.</text>
</comment>
<feature type="binding site" evidence="11">
    <location>
        <position position="91"/>
    </location>
    <ligand>
        <name>UMP</name>
        <dbReference type="ChEBI" id="CHEBI:57865"/>
    </ligand>
</feature>
<dbReference type="Pfam" id="PF00696">
    <property type="entry name" value="AA_kinase"/>
    <property type="match status" value="1"/>
</dbReference>
<dbReference type="EMBL" id="DTHJ01000135">
    <property type="protein sequence ID" value="HHS63275.1"/>
    <property type="molecule type" value="Genomic_DNA"/>
</dbReference>
<comment type="catalytic activity">
    <reaction evidence="10 11">
        <text>UMP + ATP = UDP + ADP</text>
        <dbReference type="Rhea" id="RHEA:24400"/>
        <dbReference type="ChEBI" id="CHEBI:30616"/>
        <dbReference type="ChEBI" id="CHEBI:57865"/>
        <dbReference type="ChEBI" id="CHEBI:58223"/>
        <dbReference type="ChEBI" id="CHEBI:456216"/>
        <dbReference type="EC" id="2.7.4.22"/>
    </reaction>
</comment>
<feature type="binding site" evidence="11">
    <location>
        <position position="78"/>
    </location>
    <ligand>
        <name>ATP</name>
        <dbReference type="ChEBI" id="CHEBI:30616"/>
    </ligand>
</feature>
<dbReference type="GO" id="GO:0044210">
    <property type="term" value="P:'de novo' CTP biosynthetic process"/>
    <property type="evidence" value="ECO:0007669"/>
    <property type="project" value="UniProtKB-UniRule"/>
</dbReference>
<evidence type="ECO:0000313" key="13">
    <source>
        <dbReference type="EMBL" id="HHS63275.1"/>
    </source>
</evidence>
<evidence type="ECO:0000256" key="9">
    <source>
        <dbReference type="ARBA" id="ARBA00022975"/>
    </source>
</evidence>
<evidence type="ECO:0000256" key="4">
    <source>
        <dbReference type="ARBA" id="ARBA00022490"/>
    </source>
</evidence>
<evidence type="ECO:0000256" key="2">
    <source>
        <dbReference type="ARBA" id="ARBA00004791"/>
    </source>
</evidence>
<feature type="binding site" evidence="11">
    <location>
        <begin position="152"/>
        <end position="159"/>
    </location>
    <ligand>
        <name>UMP</name>
        <dbReference type="ChEBI" id="CHEBI:57865"/>
    </ligand>
</feature>
<dbReference type="InterPro" id="IPR001048">
    <property type="entry name" value="Asp/Glu/Uridylate_kinase"/>
</dbReference>
<evidence type="ECO:0000256" key="3">
    <source>
        <dbReference type="ARBA" id="ARBA00007614"/>
    </source>
</evidence>
<dbReference type="EC" id="2.7.4.22" evidence="11"/>
<dbReference type="PANTHER" id="PTHR42833:SF4">
    <property type="entry name" value="URIDYLATE KINASE PUMPKIN, CHLOROPLASTIC"/>
    <property type="match status" value="1"/>
</dbReference>
<dbReference type="InterPro" id="IPR015963">
    <property type="entry name" value="Uridylate_kinase_bac"/>
</dbReference>
<comment type="subcellular location">
    <subcellularLocation>
        <location evidence="1 11">Cytoplasm</location>
    </subcellularLocation>
</comment>
<reference evidence="13" key="1">
    <citation type="journal article" date="2020" name="mSystems">
        <title>Genome- and Community-Level Interaction Insights into Carbon Utilization and Element Cycling Functions of Hydrothermarchaeota in Hydrothermal Sediment.</title>
        <authorList>
            <person name="Zhou Z."/>
            <person name="Liu Y."/>
            <person name="Xu W."/>
            <person name="Pan J."/>
            <person name="Luo Z.H."/>
            <person name="Li M."/>
        </authorList>
    </citation>
    <scope>NUCLEOTIDE SEQUENCE [LARGE SCALE GENOMIC DNA]</scope>
    <source>
        <strain evidence="13">SpSt-783</strain>
    </source>
</reference>
<comment type="pathway">
    <text evidence="2 11">Pyrimidine metabolism; CTP biosynthesis via de novo pathway; UDP from UMP (UMPK route): step 1/1.</text>
</comment>
<comment type="caution">
    <text evidence="13">The sequence shown here is derived from an EMBL/GenBank/DDBJ whole genome shotgun (WGS) entry which is preliminary data.</text>
</comment>
<evidence type="ECO:0000256" key="1">
    <source>
        <dbReference type="ARBA" id="ARBA00004496"/>
    </source>
</evidence>
<evidence type="ECO:0000256" key="7">
    <source>
        <dbReference type="ARBA" id="ARBA00022777"/>
    </source>
</evidence>
<feature type="binding site" evidence="11">
    <location>
        <position position="185"/>
    </location>
    <ligand>
        <name>ATP</name>
        <dbReference type="ChEBI" id="CHEBI:30616"/>
    </ligand>
</feature>
<proteinExistence type="inferred from homology"/>
<dbReference type="GO" id="GO:0033862">
    <property type="term" value="F:UMP kinase activity"/>
    <property type="evidence" value="ECO:0007669"/>
    <property type="project" value="UniProtKB-EC"/>
</dbReference>
<dbReference type="InterPro" id="IPR011817">
    <property type="entry name" value="Uridylate_kinase"/>
</dbReference>